<evidence type="ECO:0000256" key="2">
    <source>
        <dbReference type="ARBA" id="ARBA00022563"/>
    </source>
</evidence>
<dbReference type="GO" id="GO:0004477">
    <property type="term" value="F:methenyltetrahydrofolate cyclohydrolase activity"/>
    <property type="evidence" value="ECO:0007669"/>
    <property type="project" value="UniProtKB-UniRule"/>
</dbReference>
<evidence type="ECO:0000313" key="13">
    <source>
        <dbReference type="Proteomes" id="UP000282321"/>
    </source>
</evidence>
<evidence type="ECO:0000256" key="8">
    <source>
        <dbReference type="ARBA" id="ARBA00023268"/>
    </source>
</evidence>
<dbReference type="UniPathway" id="UPA00193"/>
<feature type="domain" description="Tetrahydrofolate dehydrogenase/cyclohydrolase NAD(P)-binding" evidence="11">
    <location>
        <begin position="132"/>
        <end position="279"/>
    </location>
</feature>
<dbReference type="EC" id="3.5.4.9" evidence="9"/>
<dbReference type="InterPro" id="IPR000672">
    <property type="entry name" value="THF_DH/CycHdrlase"/>
</dbReference>
<dbReference type="AlphaFoldDB" id="A0A660SBJ1"/>
<dbReference type="PANTHER" id="PTHR48099:SF5">
    <property type="entry name" value="C-1-TETRAHYDROFOLATE SYNTHASE, CYTOPLASMIC"/>
    <property type="match status" value="1"/>
</dbReference>
<comment type="similarity">
    <text evidence="9">Belongs to the tetrahydrofolate dehydrogenase/cyclohydrolase family.</text>
</comment>
<keyword evidence="9" id="KW-0368">Histidine biosynthesis</keyword>
<dbReference type="Pfam" id="PF02882">
    <property type="entry name" value="THF_DHG_CYH_C"/>
    <property type="match status" value="1"/>
</dbReference>
<keyword evidence="5 9" id="KW-0521">NADP</keyword>
<dbReference type="HAMAP" id="MF_01576">
    <property type="entry name" value="THF_DHG_CYH"/>
    <property type="match status" value="1"/>
</dbReference>
<dbReference type="SUPFAM" id="SSF51735">
    <property type="entry name" value="NAD(P)-binding Rossmann-fold domains"/>
    <property type="match status" value="1"/>
</dbReference>
<dbReference type="PRINTS" id="PR00085">
    <property type="entry name" value="THFDHDRGNASE"/>
</dbReference>
<dbReference type="EMBL" id="QNBC01000005">
    <property type="protein sequence ID" value="RKX67972.1"/>
    <property type="molecule type" value="Genomic_DNA"/>
</dbReference>
<keyword evidence="3 9" id="KW-0658">Purine biosynthesis</keyword>
<keyword evidence="2 9" id="KW-0554">One-carbon metabolism</keyword>
<dbReference type="InterPro" id="IPR020630">
    <property type="entry name" value="THF_DH/CycHdrlase_cat_dom"/>
</dbReference>
<dbReference type="GO" id="GO:0009086">
    <property type="term" value="P:methionine biosynthetic process"/>
    <property type="evidence" value="ECO:0007669"/>
    <property type="project" value="UniProtKB-KW"/>
</dbReference>
<evidence type="ECO:0000313" key="12">
    <source>
        <dbReference type="EMBL" id="RKX67972.1"/>
    </source>
</evidence>
<dbReference type="Proteomes" id="UP000282321">
    <property type="component" value="Unassembled WGS sequence"/>
</dbReference>
<sequence length="284" mass="31513">MKVLKGNPVKEKIISDVKNYIDAGKDKVGILLATDDKSAAVYARAQVKMFSKYGIDVDLYSPTKDVKQDEILSRIKKWNSDENLHGIMLLSPMYRQLNRNEIVESLESDKDIEGIKAINLGKLMLNENGLFPPTAVASVEILKYYGIETEGKNCVIAGRSVIVGKSLAILLLRYDKMGNATVTVCHSKTANIKDYLRRADIVFAAIGRAGYFKASDFKEGSVYVDIGINVVEKNGKRIIVGDVEPDKVEHLYAYTPVPGGVGTVTNAILLRNYVESKRRKDFNC</sequence>
<keyword evidence="6 9" id="KW-0560">Oxidoreductase</keyword>
<protein>
    <recommendedName>
        <fullName evidence="9">Bifunctional protein FolD</fullName>
    </recommendedName>
    <domain>
        <recommendedName>
            <fullName evidence="9">Methylenetetrahydrofolate dehydrogenase</fullName>
            <ecNumber evidence="9">1.5.1.5</ecNumber>
        </recommendedName>
    </domain>
    <domain>
        <recommendedName>
            <fullName evidence="9">Methenyltetrahydrofolate cyclohydrolase</fullName>
            <ecNumber evidence="9">3.5.4.9</ecNumber>
        </recommendedName>
    </domain>
</protein>
<comment type="function">
    <text evidence="9">Catalyzes the oxidation of 5,10-methylenetetrahydrofolate to 5,10-methenyltetrahydrofolate and then the hydrolysis of 5,10-methenyltetrahydrofolate to 10-formyltetrahydrofolate.</text>
</comment>
<comment type="caution">
    <text evidence="12">The sequence shown here is derived from an EMBL/GenBank/DDBJ whole genome shotgun (WGS) entry which is preliminary data.</text>
</comment>
<comment type="caution">
    <text evidence="9">Lacks conserved residue(s) required for the propagation of feature annotation.</text>
</comment>
<dbReference type="Pfam" id="PF00763">
    <property type="entry name" value="THF_DHG_CYH"/>
    <property type="match status" value="1"/>
</dbReference>
<evidence type="ECO:0000256" key="9">
    <source>
        <dbReference type="HAMAP-Rule" id="MF_01576"/>
    </source>
</evidence>
<evidence type="ECO:0000256" key="7">
    <source>
        <dbReference type="ARBA" id="ARBA00023167"/>
    </source>
</evidence>
<organism evidence="12 13">
    <name type="scientific">candidate division TA06 bacterium</name>
    <dbReference type="NCBI Taxonomy" id="2250710"/>
    <lineage>
        <taxon>Bacteria</taxon>
        <taxon>Bacteria division TA06</taxon>
    </lineage>
</organism>
<dbReference type="SUPFAM" id="SSF53223">
    <property type="entry name" value="Aminoacid dehydrogenase-like, N-terminal domain"/>
    <property type="match status" value="1"/>
</dbReference>
<gene>
    <name evidence="9" type="primary">folD</name>
    <name evidence="12" type="ORF">DRP44_00760</name>
</gene>
<dbReference type="CDD" id="cd01080">
    <property type="entry name" value="NAD_bind_m-THF_DH_Cyclohyd"/>
    <property type="match status" value="1"/>
</dbReference>
<reference evidence="12 13" key="1">
    <citation type="submission" date="2018-06" db="EMBL/GenBank/DDBJ databases">
        <title>Extensive metabolic versatility and redundancy in microbially diverse, dynamic hydrothermal sediments.</title>
        <authorList>
            <person name="Dombrowski N."/>
            <person name="Teske A."/>
            <person name="Baker B.J."/>
        </authorList>
    </citation>
    <scope>NUCLEOTIDE SEQUENCE [LARGE SCALE GENOMIC DNA]</scope>
    <source>
        <strain evidence="12">B35_G9</strain>
    </source>
</reference>
<comment type="pathway">
    <text evidence="1 9">One-carbon metabolism; tetrahydrofolate interconversion.</text>
</comment>
<comment type="catalytic activity">
    <reaction evidence="9">
        <text>(6R)-5,10-methenyltetrahydrofolate + H2O = (6R)-10-formyltetrahydrofolate + H(+)</text>
        <dbReference type="Rhea" id="RHEA:23700"/>
        <dbReference type="ChEBI" id="CHEBI:15377"/>
        <dbReference type="ChEBI" id="CHEBI:15378"/>
        <dbReference type="ChEBI" id="CHEBI:57455"/>
        <dbReference type="ChEBI" id="CHEBI:195366"/>
        <dbReference type="EC" id="3.5.4.9"/>
    </reaction>
</comment>
<evidence type="ECO:0000256" key="3">
    <source>
        <dbReference type="ARBA" id="ARBA00022755"/>
    </source>
</evidence>
<evidence type="ECO:0000256" key="5">
    <source>
        <dbReference type="ARBA" id="ARBA00022857"/>
    </source>
</evidence>
<evidence type="ECO:0000259" key="10">
    <source>
        <dbReference type="Pfam" id="PF00763"/>
    </source>
</evidence>
<evidence type="ECO:0000256" key="6">
    <source>
        <dbReference type="ARBA" id="ARBA00023002"/>
    </source>
</evidence>
<dbReference type="InterPro" id="IPR036291">
    <property type="entry name" value="NAD(P)-bd_dom_sf"/>
</dbReference>
<dbReference type="GO" id="GO:0004488">
    <property type="term" value="F:methylenetetrahydrofolate dehydrogenase (NADP+) activity"/>
    <property type="evidence" value="ECO:0007669"/>
    <property type="project" value="UniProtKB-UniRule"/>
</dbReference>
<evidence type="ECO:0000256" key="1">
    <source>
        <dbReference type="ARBA" id="ARBA00004777"/>
    </source>
</evidence>
<evidence type="ECO:0000259" key="11">
    <source>
        <dbReference type="Pfam" id="PF02882"/>
    </source>
</evidence>
<comment type="catalytic activity">
    <reaction evidence="9">
        <text>(6R)-5,10-methylene-5,6,7,8-tetrahydrofolate + NADP(+) = (6R)-5,10-methenyltetrahydrofolate + NADPH</text>
        <dbReference type="Rhea" id="RHEA:22812"/>
        <dbReference type="ChEBI" id="CHEBI:15636"/>
        <dbReference type="ChEBI" id="CHEBI:57455"/>
        <dbReference type="ChEBI" id="CHEBI:57783"/>
        <dbReference type="ChEBI" id="CHEBI:58349"/>
        <dbReference type="EC" id="1.5.1.5"/>
    </reaction>
</comment>
<feature type="binding site" evidence="9">
    <location>
        <begin position="158"/>
        <end position="160"/>
    </location>
    <ligand>
        <name>NADP(+)</name>
        <dbReference type="ChEBI" id="CHEBI:58349"/>
    </ligand>
</feature>
<dbReference type="Gene3D" id="3.40.50.10860">
    <property type="entry name" value="Leucine Dehydrogenase, chain A, domain 1"/>
    <property type="match status" value="1"/>
</dbReference>
<dbReference type="PANTHER" id="PTHR48099">
    <property type="entry name" value="C-1-TETRAHYDROFOLATE SYNTHASE, CYTOPLASMIC-RELATED"/>
    <property type="match status" value="1"/>
</dbReference>
<comment type="subunit">
    <text evidence="9">Homodimer.</text>
</comment>
<dbReference type="EC" id="1.5.1.5" evidence="9"/>
<dbReference type="InterPro" id="IPR020631">
    <property type="entry name" value="THF_DH/CycHdrlase_NAD-bd_dom"/>
</dbReference>
<evidence type="ECO:0000256" key="4">
    <source>
        <dbReference type="ARBA" id="ARBA00022801"/>
    </source>
</evidence>
<dbReference type="Gene3D" id="3.40.50.720">
    <property type="entry name" value="NAD(P)-binding Rossmann-like Domain"/>
    <property type="match status" value="1"/>
</dbReference>
<proteinExistence type="inferred from homology"/>
<dbReference type="GO" id="GO:0035999">
    <property type="term" value="P:tetrahydrofolate interconversion"/>
    <property type="evidence" value="ECO:0007669"/>
    <property type="project" value="UniProtKB-UniRule"/>
</dbReference>
<accession>A0A660SBJ1</accession>
<keyword evidence="4 9" id="KW-0378">Hydrolase</keyword>
<keyword evidence="9" id="KW-0028">Amino-acid biosynthesis</keyword>
<feature type="domain" description="Tetrahydrofolate dehydrogenase/cyclohydrolase catalytic" evidence="10">
    <location>
        <begin position="4"/>
        <end position="113"/>
    </location>
</feature>
<name>A0A660SBJ1_UNCT6</name>
<dbReference type="InterPro" id="IPR046346">
    <property type="entry name" value="Aminoacid_DH-like_N_sf"/>
</dbReference>
<dbReference type="GO" id="GO:0006164">
    <property type="term" value="P:purine nucleotide biosynthetic process"/>
    <property type="evidence" value="ECO:0007669"/>
    <property type="project" value="UniProtKB-KW"/>
</dbReference>
<keyword evidence="8 9" id="KW-0511">Multifunctional enzyme</keyword>
<keyword evidence="7 9" id="KW-0486">Methionine biosynthesis</keyword>
<dbReference type="GO" id="GO:0005829">
    <property type="term" value="C:cytosol"/>
    <property type="evidence" value="ECO:0007669"/>
    <property type="project" value="TreeGrafter"/>
</dbReference>
<feature type="binding site" evidence="9">
    <location>
        <position position="228"/>
    </location>
    <ligand>
        <name>NADP(+)</name>
        <dbReference type="ChEBI" id="CHEBI:58349"/>
    </ligand>
</feature>
<dbReference type="GO" id="GO:0000105">
    <property type="term" value="P:L-histidine biosynthetic process"/>
    <property type="evidence" value="ECO:0007669"/>
    <property type="project" value="UniProtKB-KW"/>
</dbReference>